<dbReference type="OrthoDB" id="7314861at2"/>
<dbReference type="PANTHER" id="PTHR32060">
    <property type="entry name" value="TAIL-SPECIFIC PROTEASE"/>
    <property type="match status" value="1"/>
</dbReference>
<evidence type="ECO:0000313" key="3">
    <source>
        <dbReference type="Proteomes" id="UP000093053"/>
    </source>
</evidence>
<dbReference type="InterPro" id="IPR005151">
    <property type="entry name" value="Tail-specific_protease"/>
</dbReference>
<keyword evidence="3" id="KW-1185">Reference proteome</keyword>
<dbReference type="GO" id="GO:0006508">
    <property type="term" value="P:proteolysis"/>
    <property type="evidence" value="ECO:0007669"/>
    <property type="project" value="InterPro"/>
</dbReference>
<evidence type="ECO:0000313" key="2">
    <source>
        <dbReference type="EMBL" id="ANZ36299.1"/>
    </source>
</evidence>
<dbReference type="Gene3D" id="3.90.226.10">
    <property type="entry name" value="2-enoyl-CoA Hydratase, Chain A, domain 1"/>
    <property type="match status" value="1"/>
</dbReference>
<accession>A0A1B2HF01</accession>
<dbReference type="InterPro" id="IPR029045">
    <property type="entry name" value="ClpP/crotonase-like_dom_sf"/>
</dbReference>
<dbReference type="EMBL" id="CP016793">
    <property type="protein sequence ID" value="ANZ36299.1"/>
    <property type="molecule type" value="Genomic_DNA"/>
</dbReference>
<dbReference type="RefSeq" id="WP_065914703.1">
    <property type="nucleotide sequence ID" value="NZ_CP016793.1"/>
</dbReference>
<protein>
    <recommendedName>
        <fullName evidence="1">Tail specific protease domain-containing protein</fullName>
    </recommendedName>
</protein>
<name>A0A1B2HF01_9PSEU</name>
<dbReference type="SUPFAM" id="SSF52096">
    <property type="entry name" value="ClpP/crotonase"/>
    <property type="match status" value="1"/>
</dbReference>
<dbReference type="KEGG" id="led:BBK82_09715"/>
<feature type="domain" description="Tail specific protease" evidence="1">
    <location>
        <begin position="65"/>
        <end position="271"/>
    </location>
</feature>
<dbReference type="GO" id="GO:0007165">
    <property type="term" value="P:signal transduction"/>
    <property type="evidence" value="ECO:0007669"/>
    <property type="project" value="TreeGrafter"/>
</dbReference>
<dbReference type="AlphaFoldDB" id="A0A1B2HF01"/>
<dbReference type="GO" id="GO:0004175">
    <property type="term" value="F:endopeptidase activity"/>
    <property type="evidence" value="ECO:0007669"/>
    <property type="project" value="TreeGrafter"/>
</dbReference>
<proteinExistence type="predicted"/>
<evidence type="ECO:0000259" key="1">
    <source>
        <dbReference type="SMART" id="SM00245"/>
    </source>
</evidence>
<dbReference type="Proteomes" id="UP000093053">
    <property type="component" value="Chromosome"/>
</dbReference>
<dbReference type="SMART" id="SM00245">
    <property type="entry name" value="TSPc"/>
    <property type="match status" value="1"/>
</dbReference>
<organism evidence="2 3">
    <name type="scientific">Lentzea guizhouensis</name>
    <dbReference type="NCBI Taxonomy" id="1586287"/>
    <lineage>
        <taxon>Bacteria</taxon>
        <taxon>Bacillati</taxon>
        <taxon>Actinomycetota</taxon>
        <taxon>Actinomycetes</taxon>
        <taxon>Pseudonocardiales</taxon>
        <taxon>Pseudonocardiaceae</taxon>
        <taxon>Lentzea</taxon>
    </lineage>
</organism>
<dbReference type="Pfam" id="PF03572">
    <property type="entry name" value="Peptidase_S41"/>
    <property type="match status" value="1"/>
</dbReference>
<dbReference type="GO" id="GO:0030288">
    <property type="term" value="C:outer membrane-bounded periplasmic space"/>
    <property type="evidence" value="ECO:0007669"/>
    <property type="project" value="TreeGrafter"/>
</dbReference>
<dbReference type="Gene3D" id="3.30.750.44">
    <property type="match status" value="1"/>
</dbReference>
<sequence length="293" mass="30942">MNVPAYVDKALDLLQQRSIESAAADWPALRAQAHSETAGAQTPADTHAAIEAVITALGNPHTRLVTAQRMAAVRAARAPRVPSGRMIGPVAHVLLPGTPSSNRRAYVTAGLQAMRALIAHYPTGWVVDLRDNLGGDMYPMLTVVAPLLGEGDAGAFIEPDGTTTRWGVRSRHVHVGGRRTFRFRRVPRAVHRPVALLVDGKTASSGEAVLVSFTGLDRARSFGEPTAGFATANQTFRLPDGAWLVITTALMADRTGRVYGNAPVAPDSPVSGTSGTHDRALDASIGWLSGLPA</sequence>
<dbReference type="PANTHER" id="PTHR32060:SF30">
    <property type="entry name" value="CARBOXY-TERMINAL PROCESSING PROTEASE CTPA"/>
    <property type="match status" value="1"/>
</dbReference>
<dbReference type="GO" id="GO:0008236">
    <property type="term" value="F:serine-type peptidase activity"/>
    <property type="evidence" value="ECO:0007669"/>
    <property type="project" value="InterPro"/>
</dbReference>
<gene>
    <name evidence="2" type="ORF">BBK82_09715</name>
</gene>
<dbReference type="STRING" id="1586287.BBK82_09715"/>
<dbReference type="CDD" id="cd06567">
    <property type="entry name" value="Peptidase_S41"/>
    <property type="match status" value="1"/>
</dbReference>
<reference evidence="2 3" key="1">
    <citation type="submission" date="2016-07" db="EMBL/GenBank/DDBJ databases">
        <title>Complete genome sequence of the Lentzea guizhouensis DHS C013.</title>
        <authorList>
            <person name="Cao C."/>
        </authorList>
    </citation>
    <scope>NUCLEOTIDE SEQUENCE [LARGE SCALE GENOMIC DNA]</scope>
    <source>
        <strain evidence="2 3">DHS C013</strain>
    </source>
</reference>